<keyword evidence="4 6" id="KW-0501">Molybdenum cofactor biosynthesis</keyword>
<comment type="catalytic activity">
    <reaction evidence="5">
        <text>adenylyl-molybdopterin + molybdate = Mo-molybdopterin + AMP + H(+)</text>
        <dbReference type="Rhea" id="RHEA:35047"/>
        <dbReference type="ChEBI" id="CHEBI:15378"/>
        <dbReference type="ChEBI" id="CHEBI:36264"/>
        <dbReference type="ChEBI" id="CHEBI:62727"/>
        <dbReference type="ChEBI" id="CHEBI:71302"/>
        <dbReference type="ChEBI" id="CHEBI:456215"/>
        <dbReference type="EC" id="2.10.1.1"/>
    </reaction>
</comment>
<evidence type="ECO:0000259" key="7">
    <source>
        <dbReference type="SMART" id="SM00852"/>
    </source>
</evidence>
<dbReference type="RefSeq" id="WP_235277407.1">
    <property type="nucleotide sequence ID" value="NZ_CP037899.1"/>
</dbReference>
<dbReference type="Pfam" id="PF00994">
    <property type="entry name" value="MoCF_biosynth"/>
    <property type="match status" value="1"/>
</dbReference>
<dbReference type="EMBL" id="CP037899">
    <property type="protein sequence ID" value="QDQ42232.1"/>
    <property type="molecule type" value="Genomic_DNA"/>
</dbReference>
<dbReference type="GO" id="GO:0046872">
    <property type="term" value="F:metal ion binding"/>
    <property type="evidence" value="ECO:0007669"/>
    <property type="project" value="UniProtKB-UniRule"/>
</dbReference>
<dbReference type="Gene3D" id="2.40.340.10">
    <property type="entry name" value="MoeA, C-terminal, domain IV"/>
    <property type="match status" value="1"/>
</dbReference>
<accession>A0A516TLW4</accession>
<keyword evidence="6" id="KW-0479">Metal-binding</keyword>
<dbReference type="InterPro" id="IPR036425">
    <property type="entry name" value="MoaB/Mog-like_dom_sf"/>
</dbReference>
<dbReference type="Gene3D" id="3.40.980.10">
    <property type="entry name" value="MoaB/Mog-like domain"/>
    <property type="match status" value="1"/>
</dbReference>
<dbReference type="SUPFAM" id="SSF63882">
    <property type="entry name" value="MoeA N-terminal region -like"/>
    <property type="match status" value="1"/>
</dbReference>
<evidence type="ECO:0000256" key="1">
    <source>
        <dbReference type="ARBA" id="ARBA00002901"/>
    </source>
</evidence>
<dbReference type="EC" id="2.10.1.1" evidence="6"/>
<evidence type="ECO:0000256" key="2">
    <source>
        <dbReference type="ARBA" id="ARBA00005046"/>
    </source>
</evidence>
<comment type="function">
    <text evidence="1 6">Catalyzes the insertion of molybdate into adenylated molybdopterin with the concomitant release of AMP.</text>
</comment>
<evidence type="ECO:0000256" key="6">
    <source>
        <dbReference type="RuleBase" id="RU365090"/>
    </source>
</evidence>
<comment type="similarity">
    <text evidence="3 6">Belongs to the MoeA family.</text>
</comment>
<evidence type="ECO:0000313" key="9">
    <source>
        <dbReference type="Proteomes" id="UP000315925"/>
    </source>
</evidence>
<evidence type="ECO:0000256" key="5">
    <source>
        <dbReference type="ARBA" id="ARBA00047317"/>
    </source>
</evidence>
<keyword evidence="6" id="KW-0460">Magnesium</keyword>
<reference evidence="9" key="1">
    <citation type="submission" date="2019-03" db="EMBL/GenBank/DDBJ databases">
        <title>Complete genome of Methylacidiphilum kamchatkense Kam1.</title>
        <authorList>
            <person name="Kruse T."/>
            <person name="Murarilal Ratnadevi C."/>
            <person name="Erikstad H.-A."/>
            <person name="Birkeland N.-K."/>
        </authorList>
    </citation>
    <scope>NUCLEOTIDE SEQUENCE [LARGE SCALE GENOMIC DNA]</scope>
    <source>
        <strain evidence="9">kam1</strain>
    </source>
</reference>
<organism evidence="8 9">
    <name type="scientific">Methylacidiphilum kamchatkense Kam1</name>
    <dbReference type="NCBI Taxonomy" id="1202785"/>
    <lineage>
        <taxon>Bacteria</taxon>
        <taxon>Pseudomonadati</taxon>
        <taxon>Verrucomicrobiota</taxon>
        <taxon>Methylacidiphilae</taxon>
        <taxon>Methylacidiphilales</taxon>
        <taxon>Methylacidiphilaceae</taxon>
        <taxon>Methylacidiphilum (ex Ratnadevi et al. 2023)</taxon>
    </lineage>
</organism>
<protein>
    <recommendedName>
        <fullName evidence="6">Molybdopterin molybdenumtransferase</fullName>
        <ecNumber evidence="6">2.10.1.1</ecNumber>
    </recommendedName>
</protein>
<dbReference type="InterPro" id="IPR036135">
    <property type="entry name" value="MoeA_linker/N_sf"/>
</dbReference>
<dbReference type="Proteomes" id="UP000315925">
    <property type="component" value="Chromosome"/>
</dbReference>
<dbReference type="SUPFAM" id="SSF53218">
    <property type="entry name" value="Molybdenum cofactor biosynthesis proteins"/>
    <property type="match status" value="1"/>
</dbReference>
<dbReference type="GO" id="GO:0061599">
    <property type="term" value="F:molybdopterin molybdotransferase activity"/>
    <property type="evidence" value="ECO:0007669"/>
    <property type="project" value="UniProtKB-UniRule"/>
</dbReference>
<proteinExistence type="inferred from homology"/>
<dbReference type="STRING" id="1202785.A946_07715"/>
<dbReference type="AlphaFoldDB" id="A0A516TLW4"/>
<comment type="pathway">
    <text evidence="2 6">Cofactor biosynthesis; molybdopterin biosynthesis.</text>
</comment>
<gene>
    <name evidence="8" type="ORF">kam1_1000</name>
</gene>
<evidence type="ECO:0000313" key="8">
    <source>
        <dbReference type="EMBL" id="QDQ42232.1"/>
    </source>
</evidence>
<feature type="domain" description="MoaB/Mog" evidence="7">
    <location>
        <begin position="185"/>
        <end position="323"/>
    </location>
</feature>
<name>A0A516TLW4_9BACT</name>
<dbReference type="InterPro" id="IPR005110">
    <property type="entry name" value="MoeA_linker/N"/>
</dbReference>
<comment type="cofactor">
    <cofactor evidence="6">
        <name>Mg(2+)</name>
        <dbReference type="ChEBI" id="CHEBI:18420"/>
    </cofactor>
</comment>
<dbReference type="KEGG" id="mkc:kam1_1000"/>
<dbReference type="GO" id="GO:0005829">
    <property type="term" value="C:cytosol"/>
    <property type="evidence" value="ECO:0007669"/>
    <property type="project" value="TreeGrafter"/>
</dbReference>
<dbReference type="InterPro" id="IPR008284">
    <property type="entry name" value="MoCF_biosynth_CS"/>
</dbReference>
<dbReference type="Pfam" id="PF03454">
    <property type="entry name" value="MoeA_C"/>
    <property type="match status" value="1"/>
</dbReference>
<dbReference type="SMART" id="SM00852">
    <property type="entry name" value="MoCF_biosynth"/>
    <property type="match status" value="1"/>
</dbReference>
<dbReference type="SUPFAM" id="SSF63867">
    <property type="entry name" value="MoeA C-terminal domain-like"/>
    <property type="match status" value="1"/>
</dbReference>
<dbReference type="Gene3D" id="2.170.190.11">
    <property type="entry name" value="Molybdopterin biosynthesis moea protein, domain 3"/>
    <property type="match status" value="1"/>
</dbReference>
<dbReference type="GO" id="GO:0006777">
    <property type="term" value="P:Mo-molybdopterin cofactor biosynthetic process"/>
    <property type="evidence" value="ECO:0007669"/>
    <property type="project" value="UniProtKB-UniRule"/>
</dbReference>
<evidence type="ECO:0000256" key="4">
    <source>
        <dbReference type="ARBA" id="ARBA00023150"/>
    </source>
</evidence>
<dbReference type="Pfam" id="PF03453">
    <property type="entry name" value="MoeA_N"/>
    <property type="match status" value="1"/>
</dbReference>
<dbReference type="UniPathway" id="UPA00344"/>
<sequence>MMNQQPFTYVSIAQALEIIEKTIHEIKGDKLLPLDESLNSVTAEDIFSPTAFPPFDISMMDGYAFCSEALLENKEKEFVVAAEVYAGMPILEDFHPNQCVRVATGAVVPKPFDLVVVQEEIHLENGRVKIKGSYKKGENIRKAGEEIKKGELLFHKGIKVDPRTINLLATLGITHLRVKSKPVVYLLSTGTELKTVGATLEMGQLYDSNRIFLFSALKELGVEVIGGNIIADDMEELEKEMDKAKRCNANLILSTGGLSVGEKDFVAKFIDTQCKIYFKKIAIKPGRPFSFASFHGIPFIALPGNPAAVVVCFYELVRKAVAKLMGWSRNPFLKFQAHLAMDIAKKPGRTEYYFAKEEDCQGKIMVHPVSLADPSGVFPATKADVLISLAQELSLIPKNTLVDCVRL</sequence>
<dbReference type="PROSITE" id="PS01079">
    <property type="entry name" value="MOCF_BIOSYNTHESIS_2"/>
    <property type="match status" value="1"/>
</dbReference>
<dbReference type="InterPro" id="IPR038987">
    <property type="entry name" value="MoeA-like"/>
</dbReference>
<dbReference type="InterPro" id="IPR036688">
    <property type="entry name" value="MoeA_C_domain_IV_sf"/>
</dbReference>
<dbReference type="Gene3D" id="3.90.105.10">
    <property type="entry name" value="Molybdopterin biosynthesis moea protein, domain 2"/>
    <property type="match status" value="1"/>
</dbReference>
<keyword evidence="6" id="KW-0500">Molybdenum</keyword>
<dbReference type="PANTHER" id="PTHR10192">
    <property type="entry name" value="MOLYBDOPTERIN BIOSYNTHESIS PROTEIN"/>
    <property type="match status" value="1"/>
</dbReference>
<dbReference type="InterPro" id="IPR001453">
    <property type="entry name" value="MoaB/Mog_dom"/>
</dbReference>
<dbReference type="NCBIfam" id="TIGR00177">
    <property type="entry name" value="molyb_syn"/>
    <property type="match status" value="1"/>
</dbReference>
<dbReference type="PANTHER" id="PTHR10192:SF5">
    <property type="entry name" value="GEPHYRIN"/>
    <property type="match status" value="1"/>
</dbReference>
<dbReference type="CDD" id="cd00887">
    <property type="entry name" value="MoeA"/>
    <property type="match status" value="1"/>
</dbReference>
<dbReference type="InterPro" id="IPR005111">
    <property type="entry name" value="MoeA_C_domain_IV"/>
</dbReference>
<keyword evidence="6 8" id="KW-0808">Transferase</keyword>
<evidence type="ECO:0000256" key="3">
    <source>
        <dbReference type="ARBA" id="ARBA00010763"/>
    </source>
</evidence>